<dbReference type="EMBL" id="FQZE01000028">
    <property type="protein sequence ID" value="SHJ74034.1"/>
    <property type="molecule type" value="Genomic_DNA"/>
</dbReference>
<sequence length="166" mass="18881">MDFITKVIFIIGFLLASLLLSAQSKSDKIYDTFSGKEGVTNFSFNKNMIDAVDIDLNDENQHVSGDLHEIRFLSYNPEKGELSGPEFLEKAIALLPSSYKKYEDPEDDDSDAEIWLRGRGKKYSECHVFIKNEDPEGNRFVISFYGDFNVDDLDGLKKVGKDFSEK</sequence>
<evidence type="ECO:0008006" key="3">
    <source>
        <dbReference type="Google" id="ProtNLM"/>
    </source>
</evidence>
<dbReference type="OrthoDB" id="1120833at2"/>
<evidence type="ECO:0000313" key="2">
    <source>
        <dbReference type="Proteomes" id="UP000184050"/>
    </source>
</evidence>
<reference evidence="1 2" key="1">
    <citation type="submission" date="2016-11" db="EMBL/GenBank/DDBJ databases">
        <authorList>
            <person name="Jaros S."/>
            <person name="Januszkiewicz K."/>
            <person name="Wedrychowicz H."/>
        </authorList>
    </citation>
    <scope>NUCLEOTIDE SEQUENCE [LARGE SCALE GENOMIC DNA]</scope>
    <source>
        <strain evidence="1 2">DSM 27063</strain>
    </source>
</reference>
<dbReference type="Pfam" id="PF14060">
    <property type="entry name" value="DUF4252"/>
    <property type="match status" value="1"/>
</dbReference>
<protein>
    <recommendedName>
        <fullName evidence="3">DUF4252 domain-containing protein</fullName>
    </recommendedName>
</protein>
<dbReference type="STRING" id="1168035.SAMN05444280_12811"/>
<keyword evidence="2" id="KW-1185">Reference proteome</keyword>
<proteinExistence type="predicted"/>
<gene>
    <name evidence="1" type="ORF">SAMN05444280_12811</name>
</gene>
<dbReference type="InterPro" id="IPR025348">
    <property type="entry name" value="DUF4252"/>
</dbReference>
<dbReference type="Proteomes" id="UP000184050">
    <property type="component" value="Unassembled WGS sequence"/>
</dbReference>
<accession>A0A1M6LS35</accession>
<organism evidence="1 2">
    <name type="scientific">Tangfeifania diversioriginum</name>
    <dbReference type="NCBI Taxonomy" id="1168035"/>
    <lineage>
        <taxon>Bacteria</taxon>
        <taxon>Pseudomonadati</taxon>
        <taxon>Bacteroidota</taxon>
        <taxon>Bacteroidia</taxon>
        <taxon>Marinilabiliales</taxon>
        <taxon>Prolixibacteraceae</taxon>
        <taxon>Tangfeifania</taxon>
    </lineage>
</organism>
<evidence type="ECO:0000313" key="1">
    <source>
        <dbReference type="EMBL" id="SHJ74034.1"/>
    </source>
</evidence>
<dbReference type="RefSeq" id="WP_073171824.1">
    <property type="nucleotide sequence ID" value="NZ_FQZE01000028.1"/>
</dbReference>
<name>A0A1M6LS35_9BACT</name>
<dbReference type="AlphaFoldDB" id="A0A1M6LS35"/>